<keyword evidence="3" id="KW-1185">Reference proteome</keyword>
<reference evidence="2 3" key="1">
    <citation type="submission" date="2019-04" db="EMBL/GenBank/DDBJ databases">
        <title>Bacillus sediminilitoris sp. nov., isolated from a tidal flat sediment on the East China Sea.</title>
        <authorList>
            <person name="Wei Y."/>
            <person name="Mao H."/>
            <person name="Fang J."/>
        </authorList>
    </citation>
    <scope>NUCLEOTIDE SEQUENCE [LARGE SCALE GENOMIC DNA]</scope>
    <source>
        <strain evidence="2 3">DSL-17</strain>
    </source>
</reference>
<accession>A0A4S4BVF1</accession>
<feature type="compositionally biased region" description="Basic and acidic residues" evidence="1">
    <location>
        <begin position="80"/>
        <end position="89"/>
    </location>
</feature>
<evidence type="ECO:0000313" key="2">
    <source>
        <dbReference type="EMBL" id="THF78596.1"/>
    </source>
</evidence>
<dbReference type="AlphaFoldDB" id="A0A4S4BVF1"/>
<organism evidence="2 3">
    <name type="scientific">Metabacillus sediminilitoris</name>
    <dbReference type="NCBI Taxonomy" id="2567941"/>
    <lineage>
        <taxon>Bacteria</taxon>
        <taxon>Bacillati</taxon>
        <taxon>Bacillota</taxon>
        <taxon>Bacilli</taxon>
        <taxon>Bacillales</taxon>
        <taxon>Bacillaceae</taxon>
        <taxon>Metabacillus</taxon>
    </lineage>
</organism>
<proteinExistence type="predicted"/>
<dbReference type="OrthoDB" id="2892152at2"/>
<dbReference type="Proteomes" id="UP000310334">
    <property type="component" value="Unassembled WGS sequence"/>
</dbReference>
<dbReference type="RefSeq" id="WP_136355489.1">
    <property type="nucleotide sequence ID" value="NZ_CP046266.1"/>
</dbReference>
<protein>
    <submittedName>
        <fullName evidence="2">Uncharacterized protein</fullName>
    </submittedName>
</protein>
<comment type="caution">
    <text evidence="2">The sequence shown here is derived from an EMBL/GenBank/DDBJ whole genome shotgun (WGS) entry which is preliminary data.</text>
</comment>
<feature type="compositionally biased region" description="Polar residues" evidence="1">
    <location>
        <begin position="50"/>
        <end position="62"/>
    </location>
</feature>
<name>A0A4S4BVF1_9BACI</name>
<sequence>MKRNTILGTLAVGGAAYMLRNKESRSKVKNQFKSFSTSENFEKVKNKIQNFTQSNSQGTANKKPQVVKSLKDQALPDYASTEKEKAGRT</sequence>
<evidence type="ECO:0000313" key="3">
    <source>
        <dbReference type="Proteomes" id="UP000310334"/>
    </source>
</evidence>
<evidence type="ECO:0000256" key="1">
    <source>
        <dbReference type="SAM" id="MobiDB-lite"/>
    </source>
</evidence>
<gene>
    <name evidence="2" type="ORF">E6W99_15625</name>
</gene>
<feature type="region of interest" description="Disordered" evidence="1">
    <location>
        <begin position="50"/>
        <end position="89"/>
    </location>
</feature>
<dbReference type="EMBL" id="SSNT01000011">
    <property type="protein sequence ID" value="THF78596.1"/>
    <property type="molecule type" value="Genomic_DNA"/>
</dbReference>